<evidence type="ECO:0000256" key="2">
    <source>
        <dbReference type="ARBA" id="ARBA00022741"/>
    </source>
</evidence>
<keyword evidence="6" id="KW-1185">Reference proteome</keyword>
<organism evidence="5 6">
    <name type="scientific">Microbacterium ureisolvens</name>
    <dbReference type="NCBI Taxonomy" id="2781186"/>
    <lineage>
        <taxon>Bacteria</taxon>
        <taxon>Bacillati</taxon>
        <taxon>Actinomycetota</taxon>
        <taxon>Actinomycetes</taxon>
        <taxon>Micrococcales</taxon>
        <taxon>Microbacteriaceae</taxon>
        <taxon>Microbacterium</taxon>
    </lineage>
</organism>
<dbReference type="Gene3D" id="3.40.50.300">
    <property type="entry name" value="P-loop containing nucleotide triphosphate hydrolases"/>
    <property type="match status" value="2"/>
</dbReference>
<dbReference type="Pfam" id="PF00005">
    <property type="entry name" value="ABC_tran"/>
    <property type="match status" value="2"/>
</dbReference>
<dbReference type="PANTHER" id="PTHR19211:SF6">
    <property type="entry name" value="BLL7188 PROTEIN"/>
    <property type="match status" value="1"/>
</dbReference>
<dbReference type="InterPro" id="IPR050611">
    <property type="entry name" value="ABCF"/>
</dbReference>
<dbReference type="SUPFAM" id="SSF52540">
    <property type="entry name" value="P-loop containing nucleoside triphosphate hydrolases"/>
    <property type="match status" value="2"/>
</dbReference>
<accession>A0ABS7I0A3</accession>
<dbReference type="PANTHER" id="PTHR19211">
    <property type="entry name" value="ATP-BINDING TRANSPORT PROTEIN-RELATED"/>
    <property type="match status" value="1"/>
</dbReference>
<sequence length="552" mass="59189">MPAHTLTPAIVLDRVTFTWPDGTTALSDVSGSFGTGRTGLVGRNGSGKSTLMRLIAGELTPSGGHISGATDAAYLPQRLTLDVDRPVADLLGVGDTLRALRAIESGDADPRHFDAVGSDWDIEARAHAALADAGLAPGMLDRSVGQLSGGEAVLTAIAGIRLRGPSIALLDEPTNNLDREARARLHDMVLSWRGALVVVSHDTSLLELMDDTAELYANELSTFGGPYSEWRAWLDAEQGAARDAERAARQAVKREKRQRIEAETTISRRAAMGKKAFEEKRVPKIVANGRRMAAQVSAGKLRGEKADREASAREALDAAERRVRDDDIVKIDLPDPGVPAGRRIATLGDGERSWIIQGPERVALIGPNGAGKTTLLEKLVRPAVGNSGSTAAMPQEKHRVDATILNYAHSAVLHTDRVGYLPQRVDGLDDAASVLENVAPSAPNVTIVELRNRLARFLIRGAAVERPVGTLSGGERFRVALARLMLADPPPQLLVFDEPTNNLDLDTVDRFVEAIAAYRGAVLVVSHDDAFLERIGVDLVIELGRDGTLTER</sequence>
<proteinExistence type="predicted"/>
<evidence type="ECO:0000259" key="4">
    <source>
        <dbReference type="PROSITE" id="PS50893"/>
    </source>
</evidence>
<dbReference type="EMBL" id="JAEUAX010000009">
    <property type="protein sequence ID" value="MBW9111084.1"/>
    <property type="molecule type" value="Genomic_DNA"/>
</dbReference>
<reference evidence="5 6" key="1">
    <citation type="journal article" date="2021" name="MBio">
        <title>Poor Competitiveness of Bradyrhizobium in Pigeon Pea Root Colonization in Indian Soils.</title>
        <authorList>
            <person name="Chalasani D."/>
            <person name="Basu A."/>
            <person name="Pullabhotla S.V.S.R.N."/>
            <person name="Jorrin B."/>
            <person name="Neal A.L."/>
            <person name="Poole P.S."/>
            <person name="Podile A.R."/>
            <person name="Tkacz A."/>
        </authorList>
    </citation>
    <scope>NUCLEOTIDE SEQUENCE [LARGE SCALE GENOMIC DNA]</scope>
    <source>
        <strain evidence="5 6">HU12</strain>
    </source>
</reference>
<protein>
    <submittedName>
        <fullName evidence="5">ABC-F family ATP-binding cassette domain-containing protein</fullName>
    </submittedName>
</protein>
<keyword evidence="3 5" id="KW-0067">ATP-binding</keyword>
<evidence type="ECO:0000313" key="5">
    <source>
        <dbReference type="EMBL" id="MBW9111084.1"/>
    </source>
</evidence>
<keyword evidence="1" id="KW-0677">Repeat</keyword>
<dbReference type="InterPro" id="IPR003593">
    <property type="entry name" value="AAA+_ATPase"/>
</dbReference>
<feature type="domain" description="ABC transporter" evidence="4">
    <location>
        <begin position="10"/>
        <end position="242"/>
    </location>
</feature>
<comment type="caution">
    <text evidence="5">The sequence shown here is derived from an EMBL/GenBank/DDBJ whole genome shotgun (WGS) entry which is preliminary data.</text>
</comment>
<dbReference type="InterPro" id="IPR027417">
    <property type="entry name" value="P-loop_NTPase"/>
</dbReference>
<evidence type="ECO:0000256" key="1">
    <source>
        <dbReference type="ARBA" id="ARBA00022737"/>
    </source>
</evidence>
<evidence type="ECO:0000256" key="3">
    <source>
        <dbReference type="ARBA" id="ARBA00022840"/>
    </source>
</evidence>
<keyword evidence="2" id="KW-0547">Nucleotide-binding</keyword>
<dbReference type="GO" id="GO:0005524">
    <property type="term" value="F:ATP binding"/>
    <property type="evidence" value="ECO:0007669"/>
    <property type="project" value="UniProtKB-KW"/>
</dbReference>
<dbReference type="Proteomes" id="UP000777440">
    <property type="component" value="Unassembled WGS sequence"/>
</dbReference>
<dbReference type="RefSeq" id="WP_220340131.1">
    <property type="nucleotide sequence ID" value="NZ_JAEUAX010000009.1"/>
</dbReference>
<dbReference type="SMART" id="SM00382">
    <property type="entry name" value="AAA"/>
    <property type="match status" value="2"/>
</dbReference>
<feature type="domain" description="ABC transporter" evidence="4">
    <location>
        <begin position="323"/>
        <end position="552"/>
    </location>
</feature>
<dbReference type="InterPro" id="IPR003439">
    <property type="entry name" value="ABC_transporter-like_ATP-bd"/>
</dbReference>
<evidence type="ECO:0000313" key="6">
    <source>
        <dbReference type="Proteomes" id="UP000777440"/>
    </source>
</evidence>
<name>A0ABS7I0A3_9MICO</name>
<dbReference type="PROSITE" id="PS50893">
    <property type="entry name" value="ABC_TRANSPORTER_2"/>
    <property type="match status" value="2"/>
</dbReference>
<gene>
    <name evidence="5" type="ORF">JNB61_14985</name>
</gene>